<dbReference type="HOGENOM" id="CLU_2638455_0_0_1"/>
<evidence type="ECO:0000313" key="1">
    <source>
        <dbReference type="EMBL" id="KIJ92298.1"/>
    </source>
</evidence>
<keyword evidence="2" id="KW-1185">Reference proteome</keyword>
<accession>A0A0C9WUP5</accession>
<dbReference type="Proteomes" id="UP000054477">
    <property type="component" value="Unassembled WGS sequence"/>
</dbReference>
<reference evidence="2" key="2">
    <citation type="submission" date="2015-01" db="EMBL/GenBank/DDBJ databases">
        <title>Evolutionary Origins and Diversification of the Mycorrhizal Mutualists.</title>
        <authorList>
            <consortium name="DOE Joint Genome Institute"/>
            <consortium name="Mycorrhizal Genomics Consortium"/>
            <person name="Kohler A."/>
            <person name="Kuo A."/>
            <person name="Nagy L.G."/>
            <person name="Floudas D."/>
            <person name="Copeland A."/>
            <person name="Barry K.W."/>
            <person name="Cichocki N."/>
            <person name="Veneault-Fourrey C."/>
            <person name="LaButti K."/>
            <person name="Lindquist E.A."/>
            <person name="Lipzen A."/>
            <person name="Lundell T."/>
            <person name="Morin E."/>
            <person name="Murat C."/>
            <person name="Riley R."/>
            <person name="Ohm R."/>
            <person name="Sun H."/>
            <person name="Tunlid A."/>
            <person name="Henrissat B."/>
            <person name="Grigoriev I.V."/>
            <person name="Hibbett D.S."/>
            <person name="Martin F."/>
        </authorList>
    </citation>
    <scope>NUCLEOTIDE SEQUENCE [LARGE SCALE GENOMIC DNA]</scope>
    <source>
        <strain evidence="2">LaAM-08-1</strain>
    </source>
</reference>
<organism evidence="1 2">
    <name type="scientific">Laccaria amethystina LaAM-08-1</name>
    <dbReference type="NCBI Taxonomy" id="1095629"/>
    <lineage>
        <taxon>Eukaryota</taxon>
        <taxon>Fungi</taxon>
        <taxon>Dikarya</taxon>
        <taxon>Basidiomycota</taxon>
        <taxon>Agaricomycotina</taxon>
        <taxon>Agaricomycetes</taxon>
        <taxon>Agaricomycetidae</taxon>
        <taxon>Agaricales</taxon>
        <taxon>Agaricineae</taxon>
        <taxon>Hydnangiaceae</taxon>
        <taxon>Laccaria</taxon>
    </lineage>
</organism>
<reference evidence="1 2" key="1">
    <citation type="submission" date="2014-04" db="EMBL/GenBank/DDBJ databases">
        <authorList>
            <consortium name="DOE Joint Genome Institute"/>
            <person name="Kuo A."/>
            <person name="Kohler A."/>
            <person name="Nagy L.G."/>
            <person name="Floudas D."/>
            <person name="Copeland A."/>
            <person name="Barry K.W."/>
            <person name="Cichocki N."/>
            <person name="Veneault-Fourrey C."/>
            <person name="LaButti K."/>
            <person name="Lindquist E.A."/>
            <person name="Lipzen A."/>
            <person name="Lundell T."/>
            <person name="Morin E."/>
            <person name="Murat C."/>
            <person name="Sun H."/>
            <person name="Tunlid A."/>
            <person name="Henrissat B."/>
            <person name="Grigoriev I.V."/>
            <person name="Hibbett D.S."/>
            <person name="Martin F."/>
            <person name="Nordberg H.P."/>
            <person name="Cantor M.N."/>
            <person name="Hua S.X."/>
        </authorList>
    </citation>
    <scope>NUCLEOTIDE SEQUENCE [LARGE SCALE GENOMIC DNA]</scope>
    <source>
        <strain evidence="1 2">LaAM-08-1</strain>
    </source>
</reference>
<protein>
    <submittedName>
        <fullName evidence="1">Uncharacterized protein</fullName>
    </submittedName>
</protein>
<gene>
    <name evidence="1" type="ORF">K443DRAFT_685348</name>
</gene>
<sequence length="84" mass="9387">MKCRIGGGLLLLRRAVGGAAGRSAEEGLRGEPYDSIVTKHGPADRHRSSYVRANLPSHWSWQLRCLRRGSSFEPWMPKLKPLTC</sequence>
<proteinExistence type="predicted"/>
<dbReference type="AlphaFoldDB" id="A0A0C9WUP5"/>
<name>A0A0C9WUP5_9AGAR</name>
<evidence type="ECO:0000313" key="2">
    <source>
        <dbReference type="Proteomes" id="UP000054477"/>
    </source>
</evidence>
<dbReference type="EMBL" id="KN838920">
    <property type="protein sequence ID" value="KIJ92298.1"/>
    <property type="molecule type" value="Genomic_DNA"/>
</dbReference>